<dbReference type="GO" id="GO:0019239">
    <property type="term" value="F:deaminase activity"/>
    <property type="evidence" value="ECO:0007669"/>
    <property type="project" value="TreeGrafter"/>
</dbReference>
<evidence type="ECO:0000313" key="2">
    <source>
        <dbReference type="EMBL" id="KGK38081.1"/>
    </source>
</evidence>
<evidence type="ECO:0000313" key="4">
    <source>
        <dbReference type="Proteomes" id="UP000029867"/>
    </source>
</evidence>
<evidence type="ECO:0000256" key="1">
    <source>
        <dbReference type="ARBA" id="ARBA00010552"/>
    </source>
</evidence>
<dbReference type="Gene3D" id="3.30.1330.40">
    <property type="entry name" value="RutC-like"/>
    <property type="match status" value="1"/>
</dbReference>
<proteinExistence type="inferred from homology"/>
<dbReference type="Proteomes" id="UP000189274">
    <property type="component" value="Unassembled WGS sequence"/>
</dbReference>
<dbReference type="SUPFAM" id="SSF55298">
    <property type="entry name" value="YjgF-like"/>
    <property type="match status" value="1"/>
</dbReference>
<name>A0A099P1Y0_PICKU</name>
<evidence type="ECO:0000313" key="5">
    <source>
        <dbReference type="Proteomes" id="UP000189274"/>
    </source>
</evidence>
<dbReference type="InterPro" id="IPR035959">
    <property type="entry name" value="RutC-like_sf"/>
</dbReference>
<dbReference type="Pfam" id="PF01042">
    <property type="entry name" value="Ribonuc_L-PSP"/>
    <property type="match status" value="1"/>
</dbReference>
<reference evidence="3" key="4">
    <citation type="submission" date="2017-01" db="EMBL/GenBank/DDBJ databases">
        <authorList>
            <person name="Mah S.A."/>
            <person name="Swanson W.J."/>
            <person name="Moy G.W."/>
            <person name="Vacquier V.D."/>
        </authorList>
    </citation>
    <scope>NUCLEOTIDE SEQUENCE [LARGE SCALE GENOMIC DNA]</scope>
    <source>
        <strain evidence="3">129</strain>
    </source>
</reference>
<dbReference type="PANTHER" id="PTHR11803:SF58">
    <property type="entry name" value="PROTEIN HMF1-RELATED"/>
    <property type="match status" value="1"/>
</dbReference>
<dbReference type="HOGENOM" id="CLU_100715_7_3_1"/>
<organism evidence="2 4">
    <name type="scientific">Pichia kudriavzevii</name>
    <name type="common">Yeast</name>
    <name type="synonym">Issatchenkia orientalis</name>
    <dbReference type="NCBI Taxonomy" id="4909"/>
    <lineage>
        <taxon>Eukaryota</taxon>
        <taxon>Fungi</taxon>
        <taxon>Dikarya</taxon>
        <taxon>Ascomycota</taxon>
        <taxon>Saccharomycotina</taxon>
        <taxon>Pichiomycetes</taxon>
        <taxon>Pichiales</taxon>
        <taxon>Pichiaceae</taxon>
        <taxon>Pichia</taxon>
    </lineage>
</organism>
<accession>A0A099P1Y0</accession>
<dbReference type="CDD" id="cd00448">
    <property type="entry name" value="YjgF_YER057c_UK114_family"/>
    <property type="match status" value="1"/>
</dbReference>
<dbReference type="EMBL" id="MQVM01000002">
    <property type="protein sequence ID" value="ONH77090.1"/>
    <property type="molecule type" value="Genomic_DNA"/>
</dbReference>
<reference evidence="2" key="2">
    <citation type="submission" date="2014-08" db="EMBL/GenBank/DDBJ databases">
        <title>Exploiting Issatchenkia orientalis SD108 for Succinic Acid Production.</title>
        <authorList>
            <person name="Xiao H."/>
            <person name="Shao Z."/>
            <person name="Jiang Y."/>
            <person name="Dole S."/>
            <person name="Zhao H."/>
        </authorList>
    </citation>
    <scope>NUCLEOTIDE SEQUENCE [LARGE SCALE GENOMIC DNA]</scope>
    <source>
        <strain evidence="2">SD108</strain>
    </source>
</reference>
<dbReference type="EMBL" id="JQFK01000024">
    <property type="protein sequence ID" value="KGK38081.1"/>
    <property type="molecule type" value="Genomic_DNA"/>
</dbReference>
<dbReference type="GO" id="GO:0005739">
    <property type="term" value="C:mitochondrion"/>
    <property type="evidence" value="ECO:0007669"/>
    <property type="project" value="TreeGrafter"/>
</dbReference>
<dbReference type="VEuPathDB" id="FungiDB:C5L36_0B10510"/>
<sequence>MVKVLTWEDVGLPEASNVLNAATISKQGLVYTSGSVGIRDGKLPESVEEQTVNVIENLKTVLQAAGSSLDSVVKVLVFITDPADFGKMNGVYGKYFITKPARSCVVTQLANPQLKVEIELVAEVE</sequence>
<dbReference type="eggNOG" id="KOG2317">
    <property type="taxonomic scope" value="Eukaryota"/>
</dbReference>
<dbReference type="GO" id="GO:0005829">
    <property type="term" value="C:cytosol"/>
    <property type="evidence" value="ECO:0007669"/>
    <property type="project" value="TreeGrafter"/>
</dbReference>
<dbReference type="PANTHER" id="PTHR11803">
    <property type="entry name" value="2-IMINOBUTANOATE/2-IMINOPROPANOATE DEAMINASE RIDA"/>
    <property type="match status" value="1"/>
</dbReference>
<protein>
    <submittedName>
        <fullName evidence="3">Protein HMF1</fullName>
    </submittedName>
</protein>
<evidence type="ECO:0000313" key="3">
    <source>
        <dbReference type="EMBL" id="ONH77090.1"/>
    </source>
</evidence>
<reference evidence="4" key="1">
    <citation type="journal article" date="2014" name="Microb. Cell Fact.">
        <title>Exploiting Issatchenkia orientalis SD108 for succinic acid production.</title>
        <authorList>
            <person name="Xiao H."/>
            <person name="Shao Z."/>
            <person name="Jiang Y."/>
            <person name="Dole S."/>
            <person name="Zhao H."/>
        </authorList>
    </citation>
    <scope>NUCLEOTIDE SEQUENCE [LARGE SCALE GENOMIC DNA]</scope>
    <source>
        <strain evidence="4">SD108</strain>
    </source>
</reference>
<dbReference type="Proteomes" id="UP000029867">
    <property type="component" value="Unassembled WGS sequence"/>
</dbReference>
<reference evidence="5" key="3">
    <citation type="journal article" date="2017" name="Genome Announc.">
        <title>Genome sequences of Cyberlindnera fabianii 65, Pichia kudriavzevii 129, and Saccharomyces cerevisiae 131 isolated from fermented masau fruits in Zimbabwe.</title>
        <authorList>
            <person name="van Rijswijck I.M.H."/>
            <person name="Derks M.F.L."/>
            <person name="Abee T."/>
            <person name="de Ridder D."/>
            <person name="Smid E.J."/>
        </authorList>
    </citation>
    <scope>NUCLEOTIDE SEQUENCE [LARGE SCALE GENOMIC DNA]</scope>
    <source>
        <strain evidence="5">129</strain>
    </source>
</reference>
<comment type="caution">
    <text evidence="2">The sequence shown here is derived from an EMBL/GenBank/DDBJ whole genome shotgun (WGS) entry which is preliminary data.</text>
</comment>
<dbReference type="InterPro" id="IPR006175">
    <property type="entry name" value="YjgF/YER057c/UK114"/>
</dbReference>
<gene>
    <name evidence="3" type="ORF">BOH78_0546</name>
    <name evidence="2" type="ORF">JL09_g2713</name>
</gene>
<dbReference type="AlphaFoldDB" id="A0A099P1Y0"/>
<comment type="similarity">
    <text evidence="1">Belongs to the RutC family.</text>
</comment>